<organism evidence="5 6">
    <name type="scientific">Roseburia porci</name>
    <dbReference type="NCBI Taxonomy" id="2605790"/>
    <lineage>
        <taxon>Bacteria</taxon>
        <taxon>Bacillati</taxon>
        <taxon>Bacillota</taxon>
        <taxon>Clostridia</taxon>
        <taxon>Lachnospirales</taxon>
        <taxon>Lachnospiraceae</taxon>
        <taxon>Roseburia</taxon>
    </lineage>
</organism>
<evidence type="ECO:0000256" key="2">
    <source>
        <dbReference type="ARBA" id="ARBA00022676"/>
    </source>
</evidence>
<dbReference type="RefSeq" id="WP_154430561.1">
    <property type="nucleotide sequence ID" value="NZ_VUNI01000021.1"/>
</dbReference>
<dbReference type="InterPro" id="IPR029044">
    <property type="entry name" value="Nucleotide-diphossugar_trans"/>
</dbReference>
<sequence length="279" mass="32526">MGISVLMSIYQKEKTEYFQAAMESILAQTCPADEIVLIQDGPLTPELLDMIGKYQILLDDRRREQGLNRPRFVTYRFDENVQLGRALAKGVELCSNEYIARMDTDDIARTGRLEAQLHYMETHPQTAVVGGAIEEFNDEETERHIKHMPTGTENVRTYGRYRNPVNHMTVMMRKSAILDAGNYVHFPNLEDYHLWIRVLAKGYQLDNLEEVLVEARTNEDFYGKRGGKGYWKRYMELRKMQHELGITTFPQYLAACMVTTAMVASPNQLRKRFYRILRR</sequence>
<name>A0A6L5YT99_9FIRM</name>
<dbReference type="Gene3D" id="3.90.550.10">
    <property type="entry name" value="Spore Coat Polysaccharide Biosynthesis Protein SpsA, Chain A"/>
    <property type="match status" value="1"/>
</dbReference>
<protein>
    <submittedName>
        <fullName evidence="5">Glycosyltransferase</fullName>
    </submittedName>
</protein>
<comment type="similarity">
    <text evidence="1">Belongs to the glycosyltransferase 2 family.</text>
</comment>
<reference evidence="5 6" key="1">
    <citation type="submission" date="2019-08" db="EMBL/GenBank/DDBJ databases">
        <title>In-depth cultivation of the pig gut microbiome towards novel bacterial diversity and tailored functional studies.</title>
        <authorList>
            <person name="Wylensek D."/>
            <person name="Hitch T.C.A."/>
            <person name="Clavel T."/>
        </authorList>
    </citation>
    <scope>NUCLEOTIDE SEQUENCE [LARGE SCALE GENOMIC DNA]</scope>
    <source>
        <strain evidence="5 6">MUC/MUC-530-WT-4D</strain>
    </source>
</reference>
<dbReference type="PANTHER" id="PTHR43685:SF5">
    <property type="entry name" value="GLYCOSYLTRANSFERASE EPSE-RELATED"/>
    <property type="match status" value="1"/>
</dbReference>
<evidence type="ECO:0000313" key="6">
    <source>
        <dbReference type="Proteomes" id="UP000474024"/>
    </source>
</evidence>
<dbReference type="SUPFAM" id="SSF53448">
    <property type="entry name" value="Nucleotide-diphospho-sugar transferases"/>
    <property type="match status" value="1"/>
</dbReference>
<keyword evidence="6" id="KW-1185">Reference proteome</keyword>
<evidence type="ECO:0000259" key="4">
    <source>
        <dbReference type="Pfam" id="PF00535"/>
    </source>
</evidence>
<accession>A0A6L5YT99</accession>
<comment type="caution">
    <text evidence="5">The sequence shown here is derived from an EMBL/GenBank/DDBJ whole genome shotgun (WGS) entry which is preliminary data.</text>
</comment>
<evidence type="ECO:0000256" key="1">
    <source>
        <dbReference type="ARBA" id="ARBA00006739"/>
    </source>
</evidence>
<dbReference type="GO" id="GO:0016757">
    <property type="term" value="F:glycosyltransferase activity"/>
    <property type="evidence" value="ECO:0007669"/>
    <property type="project" value="UniProtKB-KW"/>
</dbReference>
<gene>
    <name evidence="5" type="ORF">FYJ75_11295</name>
</gene>
<dbReference type="EMBL" id="VUNI01000021">
    <property type="protein sequence ID" value="MST75595.1"/>
    <property type="molecule type" value="Genomic_DNA"/>
</dbReference>
<keyword evidence="2" id="KW-0328">Glycosyltransferase</keyword>
<dbReference type="AlphaFoldDB" id="A0A6L5YT99"/>
<evidence type="ECO:0000313" key="5">
    <source>
        <dbReference type="EMBL" id="MST75595.1"/>
    </source>
</evidence>
<feature type="domain" description="Glycosyltransferase 2-like" evidence="4">
    <location>
        <begin position="4"/>
        <end position="175"/>
    </location>
</feature>
<keyword evidence="3 5" id="KW-0808">Transferase</keyword>
<dbReference type="InterPro" id="IPR050834">
    <property type="entry name" value="Glycosyltransf_2"/>
</dbReference>
<dbReference type="Proteomes" id="UP000474024">
    <property type="component" value="Unassembled WGS sequence"/>
</dbReference>
<dbReference type="PANTHER" id="PTHR43685">
    <property type="entry name" value="GLYCOSYLTRANSFERASE"/>
    <property type="match status" value="1"/>
</dbReference>
<proteinExistence type="inferred from homology"/>
<dbReference type="Pfam" id="PF00535">
    <property type="entry name" value="Glycos_transf_2"/>
    <property type="match status" value="1"/>
</dbReference>
<dbReference type="InterPro" id="IPR001173">
    <property type="entry name" value="Glyco_trans_2-like"/>
</dbReference>
<evidence type="ECO:0000256" key="3">
    <source>
        <dbReference type="ARBA" id="ARBA00022679"/>
    </source>
</evidence>